<gene>
    <name evidence="1" type="ORF">O181_007715</name>
</gene>
<proteinExistence type="predicted"/>
<name>A0A9Q3BNI7_9BASI</name>
<dbReference type="AlphaFoldDB" id="A0A9Q3BNI7"/>
<dbReference type="EMBL" id="AVOT02001743">
    <property type="protein sequence ID" value="MBW0468000.1"/>
    <property type="molecule type" value="Genomic_DNA"/>
</dbReference>
<comment type="caution">
    <text evidence="1">The sequence shown here is derived from an EMBL/GenBank/DDBJ whole genome shotgun (WGS) entry which is preliminary data.</text>
</comment>
<keyword evidence="2" id="KW-1185">Reference proteome</keyword>
<sequence>MHITVLDGTNYAKWYLHMCFLLRSKELLEVCESPIGHDASTTARNRWNKLSFEAITLITSRINHCVFLEVFRPGNSDKDNLLWTCINEHYALKRNMNKGRVWMNWKKLHYTGDLQSYINGTRKFLLDLQSVIVKLPPEIISYIILEKIWQQFFSHPSWRDAHS</sequence>
<evidence type="ECO:0000313" key="2">
    <source>
        <dbReference type="Proteomes" id="UP000765509"/>
    </source>
</evidence>
<accession>A0A9Q3BNI7</accession>
<protein>
    <recommendedName>
        <fullName evidence="3">DUF4219 domain-containing protein</fullName>
    </recommendedName>
</protein>
<organism evidence="1 2">
    <name type="scientific">Austropuccinia psidii MF-1</name>
    <dbReference type="NCBI Taxonomy" id="1389203"/>
    <lineage>
        <taxon>Eukaryota</taxon>
        <taxon>Fungi</taxon>
        <taxon>Dikarya</taxon>
        <taxon>Basidiomycota</taxon>
        <taxon>Pucciniomycotina</taxon>
        <taxon>Pucciniomycetes</taxon>
        <taxon>Pucciniales</taxon>
        <taxon>Sphaerophragmiaceae</taxon>
        <taxon>Austropuccinia</taxon>
    </lineage>
</organism>
<evidence type="ECO:0008006" key="3">
    <source>
        <dbReference type="Google" id="ProtNLM"/>
    </source>
</evidence>
<evidence type="ECO:0000313" key="1">
    <source>
        <dbReference type="EMBL" id="MBW0468000.1"/>
    </source>
</evidence>
<reference evidence="1" key="1">
    <citation type="submission" date="2021-03" db="EMBL/GenBank/DDBJ databases">
        <title>Draft genome sequence of rust myrtle Austropuccinia psidii MF-1, a brazilian biotype.</title>
        <authorList>
            <person name="Quecine M.C."/>
            <person name="Pachon D.M.R."/>
            <person name="Bonatelli M.L."/>
            <person name="Correr F.H."/>
            <person name="Franceschini L.M."/>
            <person name="Leite T.F."/>
            <person name="Margarido G.R.A."/>
            <person name="Almeida C.A."/>
            <person name="Ferrarezi J.A."/>
            <person name="Labate C.A."/>
        </authorList>
    </citation>
    <scope>NUCLEOTIDE SEQUENCE</scope>
    <source>
        <strain evidence="1">MF-1</strain>
    </source>
</reference>
<dbReference type="Proteomes" id="UP000765509">
    <property type="component" value="Unassembled WGS sequence"/>
</dbReference>